<accession>A0ACA9NKF1</accession>
<keyword evidence="2" id="KW-1185">Reference proteome</keyword>
<proteinExistence type="predicted"/>
<evidence type="ECO:0000313" key="2">
    <source>
        <dbReference type="Proteomes" id="UP000789860"/>
    </source>
</evidence>
<name>A0ACA9NKF1_9GLOM</name>
<protein>
    <submittedName>
        <fullName evidence="1">9047_t:CDS:1</fullName>
    </submittedName>
</protein>
<dbReference type="EMBL" id="CAJVPM010026242">
    <property type="protein sequence ID" value="CAG8661336.1"/>
    <property type="molecule type" value="Genomic_DNA"/>
</dbReference>
<gene>
    <name evidence="1" type="ORF">SCALOS_LOCUS9044</name>
</gene>
<comment type="caution">
    <text evidence="1">The sequence shown here is derived from an EMBL/GenBank/DDBJ whole genome shotgun (WGS) entry which is preliminary data.</text>
</comment>
<dbReference type="Proteomes" id="UP000789860">
    <property type="component" value="Unassembled WGS sequence"/>
</dbReference>
<feature type="non-terminal residue" evidence="1">
    <location>
        <position position="96"/>
    </location>
</feature>
<sequence length="96" mass="11221">MWLSSTGISIPKNSSKAELYELVKLNKNKVLFVCIKIAEKYSYNLFYILPYHYELQSIEGIWLTVKDEVARTSPYSNLLAIRNKLLQTFREKVTSK</sequence>
<organism evidence="1 2">
    <name type="scientific">Scutellospora calospora</name>
    <dbReference type="NCBI Taxonomy" id="85575"/>
    <lineage>
        <taxon>Eukaryota</taxon>
        <taxon>Fungi</taxon>
        <taxon>Fungi incertae sedis</taxon>
        <taxon>Mucoromycota</taxon>
        <taxon>Glomeromycotina</taxon>
        <taxon>Glomeromycetes</taxon>
        <taxon>Diversisporales</taxon>
        <taxon>Gigasporaceae</taxon>
        <taxon>Scutellospora</taxon>
    </lineage>
</organism>
<reference evidence="1" key="1">
    <citation type="submission" date="2021-06" db="EMBL/GenBank/DDBJ databases">
        <authorList>
            <person name="Kallberg Y."/>
            <person name="Tangrot J."/>
            <person name="Rosling A."/>
        </authorList>
    </citation>
    <scope>NUCLEOTIDE SEQUENCE</scope>
    <source>
        <strain evidence="1">AU212A</strain>
    </source>
</reference>
<evidence type="ECO:0000313" key="1">
    <source>
        <dbReference type="EMBL" id="CAG8661336.1"/>
    </source>
</evidence>